<proteinExistence type="predicted"/>
<dbReference type="SUPFAM" id="SSF53335">
    <property type="entry name" value="S-adenosyl-L-methionine-dependent methyltransferases"/>
    <property type="match status" value="1"/>
</dbReference>
<sequence>MGHYFATEPESVSKRVLHEIEFANKSWQVETDNEVFAKHGLDRGSAVLVKAILADLTENNANSSVSTNKQLNFYDLACGWGAVSLLVANFYPNWRYYLSDVNSRACELAIANLTRSKVKEFQVKQASDWTAWPQTKFDIIALNPPIRTGKAHVKALLEQAPAFLAKKANFYCVIGKKQGAESYATYLSQLAELTNCTYALLSKENGFYVFKLSHR</sequence>
<dbReference type="CDD" id="cd02440">
    <property type="entry name" value="AdoMet_MTases"/>
    <property type="match status" value="1"/>
</dbReference>
<evidence type="ECO:0000313" key="4">
    <source>
        <dbReference type="EMBL" id="KXB39213.1"/>
    </source>
</evidence>
<dbReference type="Pfam" id="PF05175">
    <property type="entry name" value="MTS"/>
    <property type="match status" value="1"/>
</dbReference>
<dbReference type="InterPro" id="IPR046977">
    <property type="entry name" value="RsmC/RlmG"/>
</dbReference>
<evidence type="ECO:0000256" key="2">
    <source>
        <dbReference type="ARBA" id="ARBA00022679"/>
    </source>
</evidence>
<evidence type="ECO:0000259" key="3">
    <source>
        <dbReference type="Pfam" id="PF05175"/>
    </source>
</evidence>
<accession>A0A133Y7V4</accession>
<gene>
    <name evidence="4" type="ORF">HMPREF1872_01245</name>
</gene>
<dbReference type="GO" id="GO:0008757">
    <property type="term" value="F:S-adenosylmethionine-dependent methyltransferase activity"/>
    <property type="evidence" value="ECO:0007669"/>
    <property type="project" value="InterPro"/>
</dbReference>
<dbReference type="InterPro" id="IPR007848">
    <property type="entry name" value="Small_mtfrase_dom"/>
</dbReference>
<name>A0A133Y7V4_9FIRM</name>
<organism evidence="4 5">
    <name type="scientific">Amygdalobacter nucleatus</name>
    <dbReference type="NCBI Taxonomy" id="3029274"/>
    <lineage>
        <taxon>Bacteria</taxon>
        <taxon>Bacillati</taxon>
        <taxon>Bacillota</taxon>
        <taxon>Clostridia</taxon>
        <taxon>Eubacteriales</taxon>
        <taxon>Oscillospiraceae</taxon>
        <taxon>Amygdalobacter</taxon>
    </lineage>
</organism>
<comment type="caution">
    <text evidence="4">The sequence shown here is derived from an EMBL/GenBank/DDBJ whole genome shotgun (WGS) entry which is preliminary data.</text>
</comment>
<keyword evidence="2 4" id="KW-0808">Transferase</keyword>
<evidence type="ECO:0000256" key="1">
    <source>
        <dbReference type="ARBA" id="ARBA00022603"/>
    </source>
</evidence>
<feature type="domain" description="Methyltransferase small" evidence="3">
    <location>
        <begin position="27"/>
        <end position="210"/>
    </location>
</feature>
<dbReference type="RefSeq" id="WP_066714815.1">
    <property type="nucleotide sequence ID" value="NZ_JARFNM010000001.1"/>
</dbReference>
<reference evidence="5" key="1">
    <citation type="submission" date="2016-01" db="EMBL/GenBank/DDBJ databases">
        <authorList>
            <person name="Mitreva M."/>
            <person name="Pepin K.H."/>
            <person name="Mihindukulasuriya K.A."/>
            <person name="Fulton R."/>
            <person name="Fronick C."/>
            <person name="O'Laughlin M."/>
            <person name="Miner T."/>
            <person name="Herter B."/>
            <person name="Rosa B.A."/>
            <person name="Cordes M."/>
            <person name="Tomlinson C."/>
            <person name="Wollam A."/>
            <person name="Palsikar V.B."/>
            <person name="Mardis E.R."/>
            <person name="Wilson R.K."/>
        </authorList>
    </citation>
    <scope>NUCLEOTIDE SEQUENCE [LARGE SCALE GENOMIC DNA]</scope>
    <source>
        <strain evidence="5">KA00274</strain>
    </source>
</reference>
<keyword evidence="1 4" id="KW-0489">Methyltransferase</keyword>
<dbReference type="Proteomes" id="UP000070080">
    <property type="component" value="Unassembled WGS sequence"/>
</dbReference>
<dbReference type="PANTHER" id="PTHR47816:SF4">
    <property type="entry name" value="RIBOSOMAL RNA SMALL SUBUNIT METHYLTRANSFERASE C"/>
    <property type="match status" value="1"/>
</dbReference>
<dbReference type="STRING" id="1497955.HMPREF1872_01245"/>
<keyword evidence="5" id="KW-1185">Reference proteome</keyword>
<dbReference type="OrthoDB" id="9764961at2"/>
<dbReference type="EMBL" id="LSCV01000042">
    <property type="protein sequence ID" value="KXB39213.1"/>
    <property type="molecule type" value="Genomic_DNA"/>
</dbReference>
<evidence type="ECO:0000313" key="5">
    <source>
        <dbReference type="Proteomes" id="UP000070080"/>
    </source>
</evidence>
<protein>
    <submittedName>
        <fullName evidence="4">Methyltransferase small domain protein</fullName>
    </submittedName>
</protein>
<dbReference type="InterPro" id="IPR029063">
    <property type="entry name" value="SAM-dependent_MTases_sf"/>
</dbReference>
<dbReference type="AlphaFoldDB" id="A0A133Y7V4"/>
<dbReference type="Gene3D" id="3.40.50.150">
    <property type="entry name" value="Vaccinia Virus protein VP39"/>
    <property type="match status" value="1"/>
</dbReference>
<dbReference type="GO" id="GO:0032259">
    <property type="term" value="P:methylation"/>
    <property type="evidence" value="ECO:0007669"/>
    <property type="project" value="UniProtKB-KW"/>
</dbReference>
<dbReference type="PANTHER" id="PTHR47816">
    <property type="entry name" value="RIBOSOMAL RNA SMALL SUBUNIT METHYLTRANSFERASE C"/>
    <property type="match status" value="1"/>
</dbReference>